<comment type="caution">
    <text evidence="1">The sequence shown here is derived from an EMBL/GenBank/DDBJ whole genome shotgun (WGS) entry which is preliminary data.</text>
</comment>
<keyword evidence="2" id="KW-1185">Reference proteome</keyword>
<name>W1DFJ9_KLEPN</name>
<evidence type="ECO:0000313" key="2">
    <source>
        <dbReference type="Proteomes" id="UP000019183"/>
    </source>
</evidence>
<accession>W1DFJ9</accession>
<dbReference type="AlphaFoldDB" id="W1DFJ9"/>
<evidence type="ECO:0000313" key="1">
    <source>
        <dbReference type="EMBL" id="CDL08311.1"/>
    </source>
</evidence>
<dbReference type="AntiFam" id="ANF00086">
    <property type="entry name" value="Shadow ORF (opposite lon)"/>
</dbReference>
<reference evidence="1" key="1">
    <citation type="submission" date="2013-10" db="EMBL/GenBank/DDBJ databases">
        <title>Antibiotic resistance diversity of beta-lactamase producers in the General Hospital Vienna.</title>
        <authorList>
            <person name="Barisic I."/>
            <person name="Mitteregger D."/>
            <person name="Hirschl A.M."/>
            <person name="Noehammer C."/>
            <person name="Wiesinger-Mayr H."/>
        </authorList>
    </citation>
    <scope>NUCLEOTIDE SEQUENCE [LARGE SCALE GENOMIC DNA]</scope>
    <source>
        <strain evidence="1">IS43</strain>
    </source>
</reference>
<proteinExistence type="predicted"/>
<organism evidence="1 2">
    <name type="scientific">Klebsiella pneumoniae IS43</name>
    <dbReference type="NCBI Taxonomy" id="1432552"/>
    <lineage>
        <taxon>Bacteria</taxon>
        <taxon>Pseudomonadati</taxon>
        <taxon>Pseudomonadota</taxon>
        <taxon>Gammaproteobacteria</taxon>
        <taxon>Enterobacterales</taxon>
        <taxon>Enterobacteriaceae</taxon>
        <taxon>Klebsiella/Raoultella group</taxon>
        <taxon>Klebsiella</taxon>
        <taxon>Klebsiella pneumoniae complex</taxon>
    </lineage>
</organism>
<sequence>MTADFRFIAHAAKRHTNVFPSGRFGDGLTQRGFTYPPAVPPDKGLAP</sequence>
<dbReference type="EMBL" id="CBWK010000180">
    <property type="protein sequence ID" value="CDL08311.1"/>
    <property type="molecule type" value="Genomic_DNA"/>
</dbReference>
<dbReference type="Proteomes" id="UP000019183">
    <property type="component" value="Unassembled WGS sequence"/>
</dbReference>
<protein>
    <submittedName>
        <fullName evidence="1">Uncharacterized protein</fullName>
    </submittedName>
</protein>